<dbReference type="Proteomes" id="UP000029121">
    <property type="component" value="Unassembled WGS sequence"/>
</dbReference>
<organism evidence="1 2">
    <name type="scientific">Capsella rubella</name>
    <dbReference type="NCBI Taxonomy" id="81985"/>
    <lineage>
        <taxon>Eukaryota</taxon>
        <taxon>Viridiplantae</taxon>
        <taxon>Streptophyta</taxon>
        <taxon>Embryophyta</taxon>
        <taxon>Tracheophyta</taxon>
        <taxon>Spermatophyta</taxon>
        <taxon>Magnoliopsida</taxon>
        <taxon>eudicotyledons</taxon>
        <taxon>Gunneridae</taxon>
        <taxon>Pentapetalae</taxon>
        <taxon>rosids</taxon>
        <taxon>malvids</taxon>
        <taxon>Brassicales</taxon>
        <taxon>Brassicaceae</taxon>
        <taxon>Camelineae</taxon>
        <taxon>Capsella</taxon>
    </lineage>
</organism>
<evidence type="ECO:0000313" key="2">
    <source>
        <dbReference type="Proteomes" id="UP000029121"/>
    </source>
</evidence>
<dbReference type="EMBL" id="KB870805">
    <property type="protein sequence ID" value="EOA38716.1"/>
    <property type="molecule type" value="Genomic_DNA"/>
</dbReference>
<evidence type="ECO:0000313" key="1">
    <source>
        <dbReference type="EMBL" id="EOA38716.1"/>
    </source>
</evidence>
<protein>
    <submittedName>
        <fullName evidence="1">Uncharacterized protein</fullName>
    </submittedName>
</protein>
<keyword evidence="2" id="KW-1185">Reference proteome</keyword>
<dbReference type="AlphaFoldDB" id="R0GSF4"/>
<gene>
    <name evidence="1" type="ORF">CARUB_v10010811mg</name>
</gene>
<name>R0GSF4_9BRAS</name>
<proteinExistence type="predicted"/>
<accession>R0GSF4</accession>
<sequence>MVKNINKATISKIFMVICKHKTNHHVQVMDPINLGDWSLFSCDIPLLHIHSPCVSLSSIIHLPTTYILTST</sequence>
<reference evidence="2" key="1">
    <citation type="journal article" date="2013" name="Nat. Genet.">
        <title>The Capsella rubella genome and the genomic consequences of rapid mating system evolution.</title>
        <authorList>
            <person name="Slotte T."/>
            <person name="Hazzouri K.M."/>
            <person name="Agren J.A."/>
            <person name="Koenig D."/>
            <person name="Maumus F."/>
            <person name="Guo Y.L."/>
            <person name="Steige K."/>
            <person name="Platts A.E."/>
            <person name="Escobar J.S."/>
            <person name="Newman L.K."/>
            <person name="Wang W."/>
            <person name="Mandakova T."/>
            <person name="Vello E."/>
            <person name="Smith L.M."/>
            <person name="Henz S.R."/>
            <person name="Steffen J."/>
            <person name="Takuno S."/>
            <person name="Brandvain Y."/>
            <person name="Coop G."/>
            <person name="Andolfatto P."/>
            <person name="Hu T.T."/>
            <person name="Blanchette M."/>
            <person name="Clark R.M."/>
            <person name="Quesneville H."/>
            <person name="Nordborg M."/>
            <person name="Gaut B.S."/>
            <person name="Lysak M.A."/>
            <person name="Jenkins J."/>
            <person name="Grimwood J."/>
            <person name="Chapman J."/>
            <person name="Prochnik S."/>
            <person name="Shu S."/>
            <person name="Rokhsar D."/>
            <person name="Schmutz J."/>
            <person name="Weigel D."/>
            <person name="Wright S.I."/>
        </authorList>
    </citation>
    <scope>NUCLEOTIDE SEQUENCE [LARGE SCALE GENOMIC DNA]</scope>
    <source>
        <strain evidence="2">cv. Monte Gargano</strain>
    </source>
</reference>